<evidence type="ECO:0000256" key="4">
    <source>
        <dbReference type="ARBA" id="ARBA00023134"/>
    </source>
</evidence>
<dbReference type="SUPFAM" id="SSF55073">
    <property type="entry name" value="Nucleotide cyclase"/>
    <property type="match status" value="1"/>
</dbReference>
<dbReference type="NCBIfam" id="NF007380">
    <property type="entry name" value="PRK09894.1"/>
    <property type="match status" value="1"/>
</dbReference>
<evidence type="ECO:0000256" key="3">
    <source>
        <dbReference type="ARBA" id="ARBA00012528"/>
    </source>
</evidence>
<dbReference type="EMBL" id="LR134201">
    <property type="protein sequence ID" value="VEC01085.1"/>
    <property type="molecule type" value="Genomic_DNA"/>
</dbReference>
<evidence type="ECO:0000313" key="7">
    <source>
        <dbReference type="EMBL" id="VEC01085.1"/>
    </source>
</evidence>
<gene>
    <name evidence="7" type="primary">ydeH</name>
    <name evidence="7" type="ORF">NCTC11466_04013</name>
</gene>
<dbReference type="KEGG" id="clap:NCTC11466_04013"/>
<dbReference type="Gene3D" id="1.20.120.30">
    <property type="entry name" value="Aspartate receptor, ligand-binding domain"/>
    <property type="match status" value="1"/>
</dbReference>
<dbReference type="InterPro" id="IPR000160">
    <property type="entry name" value="GGDEF_dom"/>
</dbReference>
<evidence type="ECO:0000256" key="2">
    <source>
        <dbReference type="ARBA" id="ARBA00004665"/>
    </source>
</evidence>
<evidence type="ECO:0000256" key="5">
    <source>
        <dbReference type="ARBA" id="ARBA00034247"/>
    </source>
</evidence>
<comment type="pathway">
    <text evidence="2">Purine metabolism; 3',5'-cyclic di-GMP biosynthesis.</text>
</comment>
<dbReference type="PROSITE" id="PS50887">
    <property type="entry name" value="GGDEF"/>
    <property type="match status" value="1"/>
</dbReference>
<accession>A0A3S4MGU9</accession>
<dbReference type="GO" id="GO:0005525">
    <property type="term" value="F:GTP binding"/>
    <property type="evidence" value="ECO:0007669"/>
    <property type="project" value="UniProtKB-KW"/>
</dbReference>
<dbReference type="GO" id="GO:0052621">
    <property type="term" value="F:diguanylate cyclase activity"/>
    <property type="evidence" value="ECO:0007669"/>
    <property type="project" value="UniProtKB-EC"/>
</dbReference>
<dbReference type="GO" id="GO:0005886">
    <property type="term" value="C:plasma membrane"/>
    <property type="evidence" value="ECO:0007669"/>
    <property type="project" value="TreeGrafter"/>
</dbReference>
<dbReference type="InterPro" id="IPR050469">
    <property type="entry name" value="Diguanylate_Cyclase"/>
</dbReference>
<dbReference type="InterPro" id="IPR043128">
    <property type="entry name" value="Rev_trsase/Diguanyl_cyclase"/>
</dbReference>
<dbReference type="GO" id="GO:0043709">
    <property type="term" value="P:cell adhesion involved in single-species biofilm formation"/>
    <property type="evidence" value="ECO:0007669"/>
    <property type="project" value="TreeGrafter"/>
</dbReference>
<dbReference type="SMART" id="SM00267">
    <property type="entry name" value="GGDEF"/>
    <property type="match status" value="1"/>
</dbReference>
<dbReference type="CDD" id="cd01949">
    <property type="entry name" value="GGDEF"/>
    <property type="match status" value="1"/>
</dbReference>
<dbReference type="RefSeq" id="WP_126357703.1">
    <property type="nucleotide sequence ID" value="NZ_LR134201.1"/>
</dbReference>
<keyword evidence="7" id="KW-0548">Nucleotidyltransferase</keyword>
<keyword evidence="4" id="KW-0342">GTP-binding</keyword>
<dbReference type="Proteomes" id="UP000274122">
    <property type="component" value="Chromosome"/>
</dbReference>
<comment type="catalytic activity">
    <reaction evidence="5">
        <text>2 GTP = 3',3'-c-di-GMP + 2 diphosphate</text>
        <dbReference type="Rhea" id="RHEA:24898"/>
        <dbReference type="ChEBI" id="CHEBI:33019"/>
        <dbReference type="ChEBI" id="CHEBI:37565"/>
        <dbReference type="ChEBI" id="CHEBI:58805"/>
        <dbReference type="EC" id="2.7.7.65"/>
    </reaction>
</comment>
<keyword evidence="7" id="KW-0808">Transferase</keyword>
<evidence type="ECO:0000259" key="6">
    <source>
        <dbReference type="PROSITE" id="PS50887"/>
    </source>
</evidence>
<reference evidence="7 8" key="1">
    <citation type="submission" date="2018-12" db="EMBL/GenBank/DDBJ databases">
        <authorList>
            <consortium name="Pathogen Informatics"/>
        </authorList>
    </citation>
    <scope>NUCLEOTIDE SEQUENCE [LARGE SCALE GENOMIC DNA]</scope>
    <source>
        <strain evidence="7 8">NCTC11466</strain>
    </source>
</reference>
<dbReference type="OrthoDB" id="5496380at2"/>
<protein>
    <recommendedName>
        <fullName evidence="3">diguanylate cyclase</fullName>
        <ecNumber evidence="3">2.7.7.65</ecNumber>
    </recommendedName>
</protein>
<evidence type="ECO:0000256" key="1">
    <source>
        <dbReference type="ARBA" id="ARBA00001946"/>
    </source>
</evidence>
<proteinExistence type="predicted"/>
<dbReference type="GO" id="GO:1902201">
    <property type="term" value="P:negative regulation of bacterial-type flagellum-dependent cell motility"/>
    <property type="evidence" value="ECO:0007669"/>
    <property type="project" value="TreeGrafter"/>
</dbReference>
<comment type="cofactor">
    <cofactor evidence="1">
        <name>Mg(2+)</name>
        <dbReference type="ChEBI" id="CHEBI:18420"/>
    </cofactor>
</comment>
<dbReference type="PANTHER" id="PTHR45138">
    <property type="entry name" value="REGULATORY COMPONENTS OF SENSORY TRANSDUCTION SYSTEM"/>
    <property type="match status" value="1"/>
</dbReference>
<dbReference type="PANTHER" id="PTHR45138:SF9">
    <property type="entry name" value="DIGUANYLATE CYCLASE DGCM-RELATED"/>
    <property type="match status" value="1"/>
</dbReference>
<evidence type="ECO:0000313" key="8">
    <source>
        <dbReference type="Proteomes" id="UP000274122"/>
    </source>
</evidence>
<dbReference type="InterPro" id="IPR029787">
    <property type="entry name" value="Nucleotide_cyclase"/>
</dbReference>
<keyword evidence="8" id="KW-1185">Reference proteome</keyword>
<dbReference type="AlphaFoldDB" id="A0A3S4MGU9"/>
<name>A0A3S4MGU9_9ENTR</name>
<dbReference type="NCBIfam" id="TIGR00254">
    <property type="entry name" value="GGDEF"/>
    <property type="match status" value="1"/>
</dbReference>
<keyword evidence="4" id="KW-0547">Nucleotide-binding</keyword>
<dbReference type="FunFam" id="3.30.70.270:FF:000001">
    <property type="entry name" value="Diguanylate cyclase domain protein"/>
    <property type="match status" value="1"/>
</dbReference>
<dbReference type="EC" id="2.7.7.65" evidence="3"/>
<dbReference type="Pfam" id="PF00990">
    <property type="entry name" value="GGDEF"/>
    <property type="match status" value="1"/>
</dbReference>
<feature type="domain" description="GGDEF" evidence="6">
    <location>
        <begin position="159"/>
        <end position="291"/>
    </location>
</feature>
<organism evidence="7 8">
    <name type="scientific">Cedecea lapagei</name>
    <dbReference type="NCBI Taxonomy" id="158823"/>
    <lineage>
        <taxon>Bacteria</taxon>
        <taxon>Pseudomonadati</taxon>
        <taxon>Pseudomonadota</taxon>
        <taxon>Gammaproteobacteria</taxon>
        <taxon>Enterobacterales</taxon>
        <taxon>Enterobacteriaceae</taxon>
        <taxon>Cedecea</taxon>
    </lineage>
</organism>
<sequence length="299" mass="34223">MTINIKDIDSSLLELNIAIRDHYNWANKCLRLSLLGGEPDKDVNDSDAHQHCRFSHWLNQRMQGANLDRELILLIDRQHAAMHVAARVLMLSIIAGKVSEELLNDYNEAQQKFISSIDKYKEYLFSYRNLYDALTGLPLRHLLYQEFPLIRSRSERVERSLYLLIMDIDRFKTINDTWGHNAGDDVLRSVASILKEATRNEERIYRFGGEEFIMLLEASSREQAERAGKRICQHLASHPVSVDDQNIKVTVTGGLTLVSADDSLHSAIGRADKAMYYGKNTGRNRCILALSDQEMVTLE</sequence>
<dbReference type="Gene3D" id="3.30.70.270">
    <property type="match status" value="1"/>
</dbReference>